<dbReference type="PIRSF" id="PIRSF038995">
    <property type="entry name" value="SRP68"/>
    <property type="match status" value="1"/>
</dbReference>
<keyword evidence="8 10" id="KW-0687">Ribonucleoprotein</keyword>
<dbReference type="InterPro" id="IPR026258">
    <property type="entry name" value="SRP68"/>
</dbReference>
<dbReference type="PANTHER" id="PTHR12860:SF0">
    <property type="entry name" value="SIGNAL RECOGNITION PARTICLE SUBUNIT SRP68"/>
    <property type="match status" value="1"/>
</dbReference>
<sequence length="616" mass="67208">MEITSFIIQGRDKALLDGDYSTYQSQLARRLLKSRQKLGIATRNRGKFSNKAKITSEEIAQNNGYIYLALLTSEHAWAQAMSMKASHTNDQKGLVRSTRKHIVSRLRKAAQNADNLVEALSETGSVNDLLEVKGYAAMMHGTINFEKKAWESCLESFSTVRVIYSALGAKAQDDIYKDLISEIIDPSIRFAAYRLNIPRTVAIPAISKKNFPTSDEALVADIKKINPKALEDDVETEKGVPEAGGAPRTLTWRSREVTIEDSQISTAWGAVQSAKSVLAETYEELDQSNPGEVAAAYDKILEATQDAVDATKTAIDELRGEGVSQGDPRMQSLQITRTAVNYEMISWRIGRNRVLTGPHDGATEEYNLSKHRRRTQLKEQSAADGSRELPSSGKLAKLKEKAALYDGTLQNLQTIRELPGVAADVGLATKLDVSVKYFQALTSLAVARSHAIIGNVSNALALIQHALNLSQDAAGEGTGSADSDDSAPLHVDLSNDDIAFLIELLTGELQRHRAIVHIENLRKENSKDSPTAPLIERLHEYPSGGINLTSIVEFPPKKAAIPVKPIFLDVAWNYIEYPGKTTQAAAVATPAQAAPAPSKPAEPQPAKKGWFGFGRS</sequence>
<evidence type="ECO:0000256" key="3">
    <source>
        <dbReference type="ARBA" id="ARBA00009352"/>
    </source>
</evidence>
<evidence type="ECO:0000256" key="7">
    <source>
        <dbReference type="ARBA" id="ARBA00023242"/>
    </source>
</evidence>
<dbReference type="PANTHER" id="PTHR12860">
    <property type="entry name" value="SIGNAL RECOGNITION PARTICLE 68 KDA PROTEIN"/>
    <property type="match status" value="1"/>
</dbReference>
<comment type="caution">
    <text evidence="12">The sequence shown here is derived from an EMBL/GenBank/DDBJ whole genome shotgun (WGS) entry which is preliminary data.</text>
</comment>
<keyword evidence="5 10" id="KW-0694">RNA-binding</keyword>
<dbReference type="CDD" id="cd15481">
    <property type="entry name" value="SRP68-RBD"/>
    <property type="match status" value="1"/>
</dbReference>
<dbReference type="GO" id="GO:0006614">
    <property type="term" value="P:SRP-dependent cotranslational protein targeting to membrane"/>
    <property type="evidence" value="ECO:0007669"/>
    <property type="project" value="InterPro"/>
</dbReference>
<evidence type="ECO:0000256" key="10">
    <source>
        <dbReference type="PIRNR" id="PIRNR038995"/>
    </source>
</evidence>
<evidence type="ECO:0000256" key="9">
    <source>
        <dbReference type="ARBA" id="ARBA00029498"/>
    </source>
</evidence>
<evidence type="ECO:0000256" key="1">
    <source>
        <dbReference type="ARBA" id="ARBA00004496"/>
    </source>
</evidence>
<proteinExistence type="inferred from homology"/>
<name>A0A9N9YAL7_9HYPO</name>
<evidence type="ECO:0000256" key="6">
    <source>
        <dbReference type="ARBA" id="ARBA00023135"/>
    </source>
</evidence>
<reference evidence="12" key="1">
    <citation type="submission" date="2021-10" db="EMBL/GenBank/DDBJ databases">
        <authorList>
            <person name="Piombo E."/>
        </authorList>
    </citation>
    <scope>NUCLEOTIDE SEQUENCE</scope>
</reference>
<evidence type="ECO:0000313" key="13">
    <source>
        <dbReference type="Proteomes" id="UP000754883"/>
    </source>
</evidence>
<comment type="subcellular location">
    <subcellularLocation>
        <location evidence="1 10">Cytoplasm</location>
    </subcellularLocation>
    <subcellularLocation>
        <location evidence="2">Nucleus</location>
        <location evidence="2">Nucleolus</location>
    </subcellularLocation>
</comment>
<dbReference type="EMBL" id="CABFNO020001546">
    <property type="protein sequence ID" value="CAG9997780.1"/>
    <property type="molecule type" value="Genomic_DNA"/>
</dbReference>
<dbReference type="GO" id="GO:0005047">
    <property type="term" value="F:signal recognition particle binding"/>
    <property type="evidence" value="ECO:0007669"/>
    <property type="project" value="InterPro"/>
</dbReference>
<dbReference type="Proteomes" id="UP000754883">
    <property type="component" value="Unassembled WGS sequence"/>
</dbReference>
<keyword evidence="4 10" id="KW-0963">Cytoplasm</keyword>
<protein>
    <recommendedName>
        <fullName evidence="9 10">Signal recognition particle subunit SRP68</fullName>
        <shortName evidence="10">SRP68</shortName>
    </recommendedName>
</protein>
<comment type="function">
    <text evidence="10">Component of the signal recognition particle (SRP) complex, a ribonucleoprotein complex that mediates the cotranslational targeting of secretory and membrane proteins to the endoplasmic reticulum (ER). The SRP complex interacts with the signal sequence in nascent secretory and membrane proteins and directs them to the membrane of the ER.</text>
</comment>
<comment type="similarity">
    <text evidence="3 10">Belongs to the SRP68 family.</text>
</comment>
<evidence type="ECO:0000256" key="4">
    <source>
        <dbReference type="ARBA" id="ARBA00022490"/>
    </source>
</evidence>
<dbReference type="GO" id="GO:0030942">
    <property type="term" value="F:endoplasmic reticulum signal peptide binding"/>
    <property type="evidence" value="ECO:0007669"/>
    <property type="project" value="InterPro"/>
</dbReference>
<keyword evidence="6 10" id="KW-0733">Signal recognition particle</keyword>
<evidence type="ECO:0000256" key="2">
    <source>
        <dbReference type="ARBA" id="ARBA00004604"/>
    </source>
</evidence>
<dbReference type="InterPro" id="IPR038253">
    <property type="entry name" value="SRP68_N_sf"/>
</dbReference>
<organism evidence="12 13">
    <name type="scientific">Clonostachys byssicola</name>
    <dbReference type="NCBI Taxonomy" id="160290"/>
    <lineage>
        <taxon>Eukaryota</taxon>
        <taxon>Fungi</taxon>
        <taxon>Dikarya</taxon>
        <taxon>Ascomycota</taxon>
        <taxon>Pezizomycotina</taxon>
        <taxon>Sordariomycetes</taxon>
        <taxon>Hypocreomycetidae</taxon>
        <taxon>Hypocreales</taxon>
        <taxon>Bionectriaceae</taxon>
        <taxon>Clonostachys</taxon>
    </lineage>
</organism>
<dbReference type="GO" id="GO:0005730">
    <property type="term" value="C:nucleolus"/>
    <property type="evidence" value="ECO:0007669"/>
    <property type="project" value="UniProtKB-SubCell"/>
</dbReference>
<dbReference type="InterPro" id="IPR034652">
    <property type="entry name" value="SRP68-RBD"/>
</dbReference>
<dbReference type="GO" id="GO:0008312">
    <property type="term" value="F:7S RNA binding"/>
    <property type="evidence" value="ECO:0007669"/>
    <property type="project" value="InterPro"/>
</dbReference>
<dbReference type="OrthoDB" id="10255118at2759"/>
<dbReference type="Pfam" id="PF16969">
    <property type="entry name" value="SRP68"/>
    <property type="match status" value="1"/>
</dbReference>
<evidence type="ECO:0000256" key="8">
    <source>
        <dbReference type="ARBA" id="ARBA00023274"/>
    </source>
</evidence>
<accession>A0A9N9YAL7</accession>
<dbReference type="Gene3D" id="1.10.3450.40">
    <property type="entry name" value="Signal recognition particle, SRP68 subunit, RNA-binding domain"/>
    <property type="match status" value="1"/>
</dbReference>
<feature type="region of interest" description="Disordered" evidence="11">
    <location>
        <begin position="588"/>
        <end position="616"/>
    </location>
</feature>
<keyword evidence="13" id="KW-1185">Reference proteome</keyword>
<evidence type="ECO:0000313" key="12">
    <source>
        <dbReference type="EMBL" id="CAG9997780.1"/>
    </source>
</evidence>
<keyword evidence="7" id="KW-0539">Nucleus</keyword>
<dbReference type="GO" id="GO:0005786">
    <property type="term" value="C:signal recognition particle, endoplasmic reticulum targeting"/>
    <property type="evidence" value="ECO:0007669"/>
    <property type="project" value="UniProtKB-KW"/>
</dbReference>
<dbReference type="AlphaFoldDB" id="A0A9N9YAL7"/>
<gene>
    <name evidence="12" type="ORF">CBYS24578_00003307</name>
</gene>
<feature type="region of interest" description="Disordered" evidence="11">
    <location>
        <begin position="370"/>
        <end position="391"/>
    </location>
</feature>
<evidence type="ECO:0000256" key="5">
    <source>
        <dbReference type="ARBA" id="ARBA00022884"/>
    </source>
</evidence>
<evidence type="ECO:0000256" key="11">
    <source>
        <dbReference type="SAM" id="MobiDB-lite"/>
    </source>
</evidence>